<evidence type="ECO:0000313" key="5">
    <source>
        <dbReference type="Proteomes" id="UP000611500"/>
    </source>
</evidence>
<dbReference type="PIRSF" id="PIRSF016661">
    <property type="entry name" value="BioY"/>
    <property type="match status" value="1"/>
</dbReference>
<feature type="transmembrane region" description="Helical" evidence="3">
    <location>
        <begin position="131"/>
        <end position="155"/>
    </location>
</feature>
<dbReference type="Pfam" id="PF02632">
    <property type="entry name" value="BioY"/>
    <property type="match status" value="1"/>
</dbReference>
<dbReference type="AlphaFoldDB" id="A0A8J3H9M1"/>
<dbReference type="Proteomes" id="UP000611500">
    <property type="component" value="Unassembled WGS sequence"/>
</dbReference>
<keyword evidence="3" id="KW-0812">Transmembrane</keyword>
<feature type="transmembrane region" description="Helical" evidence="3">
    <location>
        <begin position="21"/>
        <end position="42"/>
    </location>
</feature>
<feature type="transmembrane region" description="Helical" evidence="3">
    <location>
        <begin position="161"/>
        <end position="183"/>
    </location>
</feature>
<comment type="caution">
    <text evidence="4">The sequence shown here is derived from an EMBL/GenBank/DDBJ whole genome shotgun (WGS) entry which is preliminary data.</text>
</comment>
<feature type="transmembrane region" description="Helical" evidence="3">
    <location>
        <begin position="48"/>
        <end position="67"/>
    </location>
</feature>
<proteinExistence type="inferred from homology"/>
<reference evidence="4" key="2">
    <citation type="submission" date="2020-09" db="EMBL/GenBank/DDBJ databases">
        <authorList>
            <person name="Sun Q."/>
            <person name="Zhou Y."/>
        </authorList>
    </citation>
    <scope>NUCLEOTIDE SEQUENCE</scope>
    <source>
        <strain evidence="4">CGMCC 1.7081</strain>
    </source>
</reference>
<dbReference type="Gene3D" id="1.10.1760.20">
    <property type="match status" value="1"/>
</dbReference>
<feature type="transmembrane region" description="Helical" evidence="3">
    <location>
        <begin position="102"/>
        <end position="119"/>
    </location>
</feature>
<name>A0A8J3H9M1_9RHOB</name>
<dbReference type="InterPro" id="IPR003784">
    <property type="entry name" value="BioY"/>
</dbReference>
<gene>
    <name evidence="4" type="ORF">GCM10010961_24950</name>
</gene>
<dbReference type="PANTHER" id="PTHR34295">
    <property type="entry name" value="BIOTIN TRANSPORTER BIOY"/>
    <property type="match status" value="1"/>
</dbReference>
<keyword evidence="2 3" id="KW-0472">Membrane</keyword>
<keyword evidence="3" id="KW-1133">Transmembrane helix</keyword>
<accession>A0A8J3H9M1</accession>
<sequence length="195" mass="20242">MLASITSSETRRSRFDLHHRSLAWKLGAVIVGTLILAVSSYVEVPMVPVPMTLQTFAVTLVGALYGWRLGGVTIAAWLVEGALGLPVLAGGAAGAQHFVGPTGGYLFAFPIAGMAMGWLAERGWTGRRTGLAFAGMLISNALCLILGAAWLAVLIGAEQAVMAGVVPFLLGAVLKSALGAMVLRLVSGRWQRAAG</sequence>
<organism evidence="4 5">
    <name type="scientific">Pseudodonghicola xiamenensis</name>
    <dbReference type="NCBI Taxonomy" id="337702"/>
    <lineage>
        <taxon>Bacteria</taxon>
        <taxon>Pseudomonadati</taxon>
        <taxon>Pseudomonadota</taxon>
        <taxon>Alphaproteobacteria</taxon>
        <taxon>Rhodobacterales</taxon>
        <taxon>Paracoccaceae</taxon>
        <taxon>Pseudodonghicola</taxon>
    </lineage>
</organism>
<dbReference type="EMBL" id="BNAP01000010">
    <property type="protein sequence ID" value="GHG92855.1"/>
    <property type="molecule type" value="Genomic_DNA"/>
</dbReference>
<feature type="transmembrane region" description="Helical" evidence="3">
    <location>
        <begin position="74"/>
        <end position="96"/>
    </location>
</feature>
<comment type="subcellular location">
    <subcellularLocation>
        <location evidence="2">Cell membrane</location>
        <topology evidence="2">Multi-pass membrane protein</topology>
    </subcellularLocation>
</comment>
<evidence type="ECO:0000256" key="3">
    <source>
        <dbReference type="SAM" id="Phobius"/>
    </source>
</evidence>
<evidence type="ECO:0000313" key="4">
    <source>
        <dbReference type="EMBL" id="GHG92855.1"/>
    </source>
</evidence>
<dbReference type="PANTHER" id="PTHR34295:SF1">
    <property type="entry name" value="BIOTIN TRANSPORTER BIOY"/>
    <property type="match status" value="1"/>
</dbReference>
<dbReference type="GO" id="GO:0005886">
    <property type="term" value="C:plasma membrane"/>
    <property type="evidence" value="ECO:0007669"/>
    <property type="project" value="UniProtKB-SubCell"/>
</dbReference>
<reference evidence="4" key="1">
    <citation type="journal article" date="2014" name="Int. J. Syst. Evol. Microbiol.">
        <title>Complete genome sequence of Corynebacterium casei LMG S-19264T (=DSM 44701T), isolated from a smear-ripened cheese.</title>
        <authorList>
            <consortium name="US DOE Joint Genome Institute (JGI-PGF)"/>
            <person name="Walter F."/>
            <person name="Albersmeier A."/>
            <person name="Kalinowski J."/>
            <person name="Ruckert C."/>
        </authorList>
    </citation>
    <scope>NUCLEOTIDE SEQUENCE</scope>
    <source>
        <strain evidence="4">CGMCC 1.7081</strain>
    </source>
</reference>
<dbReference type="RefSeq" id="WP_035367147.1">
    <property type="nucleotide sequence ID" value="NZ_BNAP01000010.1"/>
</dbReference>
<keyword evidence="2" id="KW-0813">Transport</keyword>
<dbReference type="GO" id="GO:0015225">
    <property type="term" value="F:biotin transmembrane transporter activity"/>
    <property type="evidence" value="ECO:0007669"/>
    <property type="project" value="UniProtKB-UniRule"/>
</dbReference>
<protein>
    <recommendedName>
        <fullName evidence="2">Biotin transporter</fullName>
    </recommendedName>
</protein>
<keyword evidence="5" id="KW-1185">Reference proteome</keyword>
<evidence type="ECO:0000256" key="1">
    <source>
        <dbReference type="ARBA" id="ARBA00010692"/>
    </source>
</evidence>
<comment type="similarity">
    <text evidence="1 2">Belongs to the BioY family.</text>
</comment>
<keyword evidence="2" id="KW-1003">Cell membrane</keyword>
<evidence type="ECO:0000256" key="2">
    <source>
        <dbReference type="PIRNR" id="PIRNR016661"/>
    </source>
</evidence>